<sequence>MSDTQLLLDGPELDPLLERAREIGGRVVRAERVRRMFGKARYEVTVEVPGLSDGAASSAPALPPGRGAGPARPAGGPG</sequence>
<protein>
    <submittedName>
        <fullName evidence="2">Uncharacterized protein</fullName>
    </submittedName>
</protein>
<feature type="region of interest" description="Disordered" evidence="1">
    <location>
        <begin position="50"/>
        <end position="78"/>
    </location>
</feature>
<feature type="compositionally biased region" description="Low complexity" evidence="1">
    <location>
        <begin position="50"/>
        <end position="60"/>
    </location>
</feature>
<gene>
    <name evidence="2" type="ORF">GB883_14395</name>
</gene>
<evidence type="ECO:0000313" key="3">
    <source>
        <dbReference type="Proteomes" id="UP000451860"/>
    </source>
</evidence>
<keyword evidence="3" id="KW-1185">Reference proteome</keyword>
<dbReference type="Proteomes" id="UP000451860">
    <property type="component" value="Unassembled WGS sequence"/>
</dbReference>
<comment type="caution">
    <text evidence="2">The sequence shown here is derived from an EMBL/GenBank/DDBJ whole genome shotgun (WGS) entry which is preliminary data.</text>
</comment>
<dbReference type="AlphaFoldDB" id="A0A7J5ULZ7"/>
<dbReference type="EMBL" id="WHJE01000075">
    <property type="protein sequence ID" value="KAE8763398.1"/>
    <property type="molecule type" value="Genomic_DNA"/>
</dbReference>
<dbReference type="RefSeq" id="WP_152359804.1">
    <property type="nucleotide sequence ID" value="NZ_WHJE01000075.1"/>
</dbReference>
<proteinExistence type="predicted"/>
<name>A0A7J5ULZ7_9MICO</name>
<feature type="non-terminal residue" evidence="2">
    <location>
        <position position="78"/>
    </location>
</feature>
<organism evidence="2 3">
    <name type="scientific">Georgenia thermotolerans</name>
    <dbReference type="NCBI Taxonomy" id="527326"/>
    <lineage>
        <taxon>Bacteria</taxon>
        <taxon>Bacillati</taxon>
        <taxon>Actinomycetota</taxon>
        <taxon>Actinomycetes</taxon>
        <taxon>Micrococcales</taxon>
        <taxon>Bogoriellaceae</taxon>
        <taxon>Georgenia</taxon>
    </lineage>
</organism>
<evidence type="ECO:0000313" key="2">
    <source>
        <dbReference type="EMBL" id="KAE8763398.1"/>
    </source>
</evidence>
<evidence type="ECO:0000256" key="1">
    <source>
        <dbReference type="SAM" id="MobiDB-lite"/>
    </source>
</evidence>
<reference evidence="2 3" key="1">
    <citation type="submission" date="2019-10" db="EMBL/GenBank/DDBJ databases">
        <title>Georgenia wutianyii sp. nov. and Georgenia yuyongxinii sp. nov. isolated from plateau pika (Ochotona curzoniae) in the Qinghai-Tibet plateau of China.</title>
        <authorList>
            <person name="Tian Z."/>
        </authorList>
    </citation>
    <scope>NUCLEOTIDE SEQUENCE [LARGE SCALE GENOMIC DNA]</scope>
    <source>
        <strain evidence="2 3">DSM 21501</strain>
    </source>
</reference>
<feature type="compositionally biased region" description="Low complexity" evidence="1">
    <location>
        <begin position="69"/>
        <end position="78"/>
    </location>
</feature>
<accession>A0A7J5ULZ7</accession>